<evidence type="ECO:0000313" key="2">
    <source>
        <dbReference type="Proteomes" id="UP001221898"/>
    </source>
</evidence>
<evidence type="ECO:0000313" key="1">
    <source>
        <dbReference type="EMBL" id="KAJ8400141.1"/>
    </source>
</evidence>
<dbReference type="EMBL" id="JAINUG010000078">
    <property type="protein sequence ID" value="KAJ8400141.1"/>
    <property type="molecule type" value="Genomic_DNA"/>
</dbReference>
<reference evidence="1" key="1">
    <citation type="journal article" date="2023" name="Science">
        <title>Genome structures resolve the early diversification of teleost fishes.</title>
        <authorList>
            <person name="Parey E."/>
            <person name="Louis A."/>
            <person name="Montfort J."/>
            <person name="Bouchez O."/>
            <person name="Roques C."/>
            <person name="Iampietro C."/>
            <person name="Lluch J."/>
            <person name="Castinel A."/>
            <person name="Donnadieu C."/>
            <person name="Desvignes T."/>
            <person name="Floi Bucao C."/>
            <person name="Jouanno E."/>
            <person name="Wen M."/>
            <person name="Mejri S."/>
            <person name="Dirks R."/>
            <person name="Jansen H."/>
            <person name="Henkel C."/>
            <person name="Chen W.J."/>
            <person name="Zahm M."/>
            <person name="Cabau C."/>
            <person name="Klopp C."/>
            <person name="Thompson A.W."/>
            <person name="Robinson-Rechavi M."/>
            <person name="Braasch I."/>
            <person name="Lecointre G."/>
            <person name="Bobe J."/>
            <person name="Postlethwait J.H."/>
            <person name="Berthelot C."/>
            <person name="Roest Crollius H."/>
            <person name="Guiguen Y."/>
        </authorList>
    </citation>
    <scope>NUCLEOTIDE SEQUENCE</scope>
    <source>
        <strain evidence="1">NC1722</strain>
    </source>
</reference>
<gene>
    <name evidence="1" type="ORF">AAFF_G00398350</name>
</gene>
<keyword evidence="2" id="KW-1185">Reference proteome</keyword>
<proteinExistence type="predicted"/>
<dbReference type="Proteomes" id="UP001221898">
    <property type="component" value="Unassembled WGS sequence"/>
</dbReference>
<dbReference type="AlphaFoldDB" id="A0AAD7SCI5"/>
<accession>A0AAD7SCI5</accession>
<name>A0AAD7SCI5_9TELE</name>
<protein>
    <submittedName>
        <fullName evidence="1">Uncharacterized protein</fullName>
    </submittedName>
</protein>
<comment type="caution">
    <text evidence="1">The sequence shown here is derived from an EMBL/GenBank/DDBJ whole genome shotgun (WGS) entry which is preliminary data.</text>
</comment>
<organism evidence="1 2">
    <name type="scientific">Aldrovandia affinis</name>
    <dbReference type="NCBI Taxonomy" id="143900"/>
    <lineage>
        <taxon>Eukaryota</taxon>
        <taxon>Metazoa</taxon>
        <taxon>Chordata</taxon>
        <taxon>Craniata</taxon>
        <taxon>Vertebrata</taxon>
        <taxon>Euteleostomi</taxon>
        <taxon>Actinopterygii</taxon>
        <taxon>Neopterygii</taxon>
        <taxon>Teleostei</taxon>
        <taxon>Notacanthiformes</taxon>
        <taxon>Halosauridae</taxon>
        <taxon>Aldrovandia</taxon>
    </lineage>
</organism>
<sequence length="192" mass="20395">MPSQVRAALAGSPVKDLRALAREADKVLNSSRLPGPAVRVVGAADVQAIREDVIAATQRQRPTAGLCYYHARFNMLFVTDSVSDRDFYATQARRLASSLVCFGPPPGAVPGPHHATFSSAAVKHGVDHFITTTGPPVTLGQGGWTQKLAMAKAEFDSMEHLGIVHDILVASVTSDEHQAHLRALLHASANTG</sequence>